<dbReference type="InterPro" id="IPR055254">
    <property type="entry name" value="pPIWI_RE_Z"/>
</dbReference>
<keyword evidence="3" id="KW-1185">Reference proteome</keyword>
<dbReference type="EMBL" id="QMEY01000012">
    <property type="protein sequence ID" value="RBQ17262.1"/>
    <property type="molecule type" value="Genomic_DNA"/>
</dbReference>
<evidence type="ECO:0000259" key="1">
    <source>
        <dbReference type="Pfam" id="PF18155"/>
    </source>
</evidence>
<protein>
    <recommendedName>
        <fullName evidence="1">pPIWI-RE three-gene island domain-containing protein</fullName>
    </recommendedName>
</protein>
<gene>
    <name evidence="2" type="ORF">DP939_25285</name>
</gene>
<accession>A0A366LVP7</accession>
<feature type="domain" description="pPIWI-RE three-gene island" evidence="1">
    <location>
        <begin position="26"/>
        <end position="180"/>
    </location>
</feature>
<organism evidence="2 3">
    <name type="scientific">Spongiactinospora rosea</name>
    <dbReference type="NCBI Taxonomy" id="2248750"/>
    <lineage>
        <taxon>Bacteria</taxon>
        <taxon>Bacillati</taxon>
        <taxon>Actinomycetota</taxon>
        <taxon>Actinomycetes</taxon>
        <taxon>Streptosporangiales</taxon>
        <taxon>Streptosporangiaceae</taxon>
        <taxon>Spongiactinospora</taxon>
    </lineage>
</organism>
<reference evidence="2 3" key="1">
    <citation type="submission" date="2018-06" db="EMBL/GenBank/DDBJ databases">
        <title>Sphaerisporangium craniellae sp. nov., isolated from a marine sponge in the South China Sea.</title>
        <authorList>
            <person name="Li L."/>
        </authorList>
    </citation>
    <scope>NUCLEOTIDE SEQUENCE [LARGE SCALE GENOMIC DNA]</scope>
    <source>
        <strain evidence="2 3">LHW63015</strain>
    </source>
</reference>
<name>A0A366LVP7_9ACTN</name>
<comment type="caution">
    <text evidence="2">The sequence shown here is derived from an EMBL/GenBank/DDBJ whole genome shotgun (WGS) entry which is preliminary data.</text>
</comment>
<dbReference type="Pfam" id="PF18155">
    <property type="entry name" value="pPIWI_RE_Z"/>
    <property type="match status" value="1"/>
</dbReference>
<dbReference type="AlphaFoldDB" id="A0A366LVP7"/>
<evidence type="ECO:0000313" key="3">
    <source>
        <dbReference type="Proteomes" id="UP000253303"/>
    </source>
</evidence>
<evidence type="ECO:0000313" key="2">
    <source>
        <dbReference type="EMBL" id="RBQ17262.1"/>
    </source>
</evidence>
<dbReference type="Proteomes" id="UP000253303">
    <property type="component" value="Unassembled WGS sequence"/>
</dbReference>
<proteinExistence type="predicted"/>
<sequence length="1101" mass="123971">MRDHSSWCEELVNELKDSDVLPEGRLSARDLVALELGLHFLHRHFEGEPIGALWPILSGYVLVEPELQPVVRRLRHRMGDMGRRGYWRLSLDHYRRLPVEVCGFTRTDDPTRKINDQTGFVPHRSSVCPQRFDYYEAALTDPVVHTLEPVRPQAEPGKLYTVLRRDKVEERVRIPKDIKVLPPPPALTLRQHRERDAWRISFEGDLAPVAVRFDSVLAGKPEITNRNWVDRLDKIVFCAVDNETGKLIEMPETFDIDGVEHIVGLMNSGKSTLADLMTGDRVEKGYHVTLVVGSVTDVYAKVSFLRSVGIDAVPLVGKNSRTEHAARYWRSTLATSPSVFPTDDDPAADFVNTICLLDPVRETNHPEWAPLSPENFPCRNALRSTDGENKIHDCPLLAVCPHQETERRIAHAQVWVTTAPGLVASRAEPSEAKMRWLEACQHHSDLIIIDEADNVQQDLDDRFVQYETLVAPGEGWTDRTTISKVNGFDRIGRLQLRDRNVIRFNDYDRIHQRAIDKLYELVLNDQGLYEVIGKAPFTGFSLLLQVARMMHGLPLKRMDDNAALEDAADDFFREHLEIFTEGILTAVPEQFAQMVAALQADIPDEEAIDEAINDWLVEHAPPGQQDHVRANVAMLTMLFQAGFWASRVTTSFFEMSTLYPAVAESLPLDDEDTFWRQQPPRDYQPLIPEAPMGNLLALQWLPNRRGNTGALRILWIRGVGRWLLHHMHDLLEPEGIQGPHVILTSATSWAPGSSFYHIPIPPSAVLREPLEDRRALAQSKLWFRKSLRPDGKKPIAVSGRQGTERNDALRQLVSGICLPRPGAVVSLLEQVRADLDDDRKQVLFVVLSGAEAKLVAEHINLRTPYRARNVTPDANDPGQYGLHRRMITKFPESGDDILVAAEMAIQRGYNILNANRTAALGAVFYLARIHPPPTDPKFPLSLINQRAMAYLMDPAGGSSTTPLSSIAEAAKKLGNKARADWYNLMSRPVFFRRLDDRTERPAFVANALVPMGQTIGRSIRGHQPTHIILTDAAFAPRHADPDERAPDTPRTSLIVAADQHLSRLLKEPANSASVEDIRDHAIAEAVWGLLDDLFRNRDMGH</sequence>